<feature type="domain" description="LOR/SDH bifunctional enzyme conserved" evidence="6">
    <location>
        <begin position="8"/>
        <end position="100"/>
    </location>
</feature>
<dbReference type="Gene3D" id="3.40.50.10690">
    <property type="entry name" value="putative lor/sdh protein like domains"/>
    <property type="match status" value="1"/>
</dbReference>
<dbReference type="Pfam" id="PF04455">
    <property type="entry name" value="Saccharop_dh_N"/>
    <property type="match status" value="1"/>
</dbReference>
<protein>
    <recommendedName>
        <fullName evidence="5">ornithine cyclodeaminase</fullName>
        <ecNumber evidence="5">4.3.1.12</ecNumber>
    </recommendedName>
</protein>
<dbReference type="GO" id="GO:0008473">
    <property type="term" value="F:ornithine cyclodeaminase activity"/>
    <property type="evidence" value="ECO:0007669"/>
    <property type="project" value="UniProtKB-EC"/>
</dbReference>
<dbReference type="InterPro" id="IPR048963">
    <property type="entry name" value="ArgZ/ArgE-like_C_2nd"/>
</dbReference>
<reference evidence="9 10" key="1">
    <citation type="submission" date="2017-03" db="EMBL/GenBank/DDBJ databases">
        <title>Draft Genome sequence of Marispirochaeta sp. strain JC444.</title>
        <authorList>
            <person name="Shivani Y."/>
            <person name="Subhash Y."/>
            <person name="Sasikala C."/>
            <person name="Ramana C."/>
        </authorList>
    </citation>
    <scope>NUCLEOTIDE SEQUENCE [LARGE SCALE GENOMIC DNA]</scope>
    <source>
        <strain evidence="9 10">JC444</strain>
    </source>
</reference>
<feature type="domain" description="Arginine dihydrolase ArgZ/ArgE-like C-terminal second subdomain" evidence="7">
    <location>
        <begin position="183"/>
        <end position="394"/>
    </location>
</feature>
<evidence type="ECO:0000256" key="5">
    <source>
        <dbReference type="ARBA" id="ARBA00066346"/>
    </source>
</evidence>
<evidence type="ECO:0000256" key="2">
    <source>
        <dbReference type="ARBA" id="ARBA00022741"/>
    </source>
</evidence>
<dbReference type="EMBL" id="MWQY01000006">
    <property type="protein sequence ID" value="ORC36298.1"/>
    <property type="molecule type" value="Genomic_DNA"/>
</dbReference>
<dbReference type="OrthoDB" id="5386290at2"/>
<organism evidence="9 10">
    <name type="scientific">Marispirochaeta aestuarii</name>
    <dbReference type="NCBI Taxonomy" id="1963862"/>
    <lineage>
        <taxon>Bacteria</taxon>
        <taxon>Pseudomonadati</taxon>
        <taxon>Spirochaetota</taxon>
        <taxon>Spirochaetia</taxon>
        <taxon>Spirochaetales</taxon>
        <taxon>Spirochaetaceae</taxon>
        <taxon>Marispirochaeta</taxon>
    </lineage>
</organism>
<evidence type="ECO:0000313" key="10">
    <source>
        <dbReference type="Proteomes" id="UP000192343"/>
    </source>
</evidence>
<dbReference type="InterPro" id="IPR048964">
    <property type="entry name" value="ArgZ/ArgE-like_C_1st"/>
</dbReference>
<evidence type="ECO:0000259" key="8">
    <source>
        <dbReference type="Pfam" id="PF21571"/>
    </source>
</evidence>
<evidence type="ECO:0000259" key="7">
    <source>
        <dbReference type="Pfam" id="PF21570"/>
    </source>
</evidence>
<name>A0A1Y1S1A4_9SPIO</name>
<dbReference type="EC" id="4.3.1.12" evidence="5"/>
<keyword evidence="4" id="KW-0456">Lyase</keyword>
<dbReference type="NCBIfam" id="TIGR00300">
    <property type="entry name" value="TIGR00300 family protein"/>
    <property type="match status" value="1"/>
</dbReference>
<comment type="cofactor">
    <cofactor evidence="1">
        <name>NAD(+)</name>
        <dbReference type="ChEBI" id="CHEBI:57540"/>
    </cofactor>
</comment>
<dbReference type="RefSeq" id="WP_083049458.1">
    <property type="nucleotide sequence ID" value="NZ_MWQY01000006.1"/>
</dbReference>
<comment type="caution">
    <text evidence="9">The sequence shown here is derived from an EMBL/GenBank/DDBJ whole genome shotgun (WGS) entry which is preliminary data.</text>
</comment>
<dbReference type="SUPFAM" id="SSF52467">
    <property type="entry name" value="DHS-like NAD/FAD-binding domain"/>
    <property type="match status" value="1"/>
</dbReference>
<dbReference type="GO" id="GO:0000166">
    <property type="term" value="F:nucleotide binding"/>
    <property type="evidence" value="ECO:0007669"/>
    <property type="project" value="UniProtKB-KW"/>
</dbReference>
<keyword evidence="3" id="KW-0520">NAD</keyword>
<dbReference type="Gene3D" id="2.40.420.10">
    <property type="entry name" value="conserved putative lor/sdh protein from methanococcus maripaludis s2 domain"/>
    <property type="match status" value="1"/>
</dbReference>
<dbReference type="InterPro" id="IPR005239">
    <property type="entry name" value="ArgZ/ArgE-like"/>
</dbReference>
<dbReference type="AlphaFoldDB" id="A0A1Y1S1A4"/>
<dbReference type="Pfam" id="PF21570">
    <property type="entry name" value="ArgZ-like_C_2nd"/>
    <property type="match status" value="1"/>
</dbReference>
<dbReference type="CDD" id="cd12144">
    <property type="entry name" value="SDH_N_domain"/>
    <property type="match status" value="1"/>
</dbReference>
<evidence type="ECO:0000313" key="9">
    <source>
        <dbReference type="EMBL" id="ORC36298.1"/>
    </source>
</evidence>
<proteinExistence type="predicted"/>
<keyword evidence="2" id="KW-0547">Nucleotide-binding</keyword>
<dbReference type="InterPro" id="IPR007545">
    <property type="entry name" value="LOR/SDH_bifunc_enz_cons_dom"/>
</dbReference>
<dbReference type="STRING" id="1963862.B4O97_06835"/>
<feature type="domain" description="Arginine dihydrolase ArgZ/ArgE-like C-terminal first subdomain" evidence="8">
    <location>
        <begin position="103"/>
        <end position="178"/>
    </location>
</feature>
<evidence type="ECO:0000256" key="1">
    <source>
        <dbReference type="ARBA" id="ARBA00001911"/>
    </source>
</evidence>
<evidence type="ECO:0000259" key="6">
    <source>
        <dbReference type="Pfam" id="PF04455"/>
    </source>
</evidence>
<dbReference type="Pfam" id="PF21571">
    <property type="entry name" value="ArgZ-like_C_1st"/>
    <property type="match status" value="1"/>
</dbReference>
<accession>A0A1Y1S1A4</accession>
<dbReference type="InterPro" id="IPR029035">
    <property type="entry name" value="DHS-like_NAD/FAD-binding_dom"/>
</dbReference>
<dbReference type="Proteomes" id="UP000192343">
    <property type="component" value="Unassembled WGS sequence"/>
</dbReference>
<sequence>MEPLTIISEGHLIDNGLLSEILNLIITEGFDYTIDNFHFGKRPENTSRIEISISGAEPKELLLSKLTPLGVFEKGASEGEFHVVDRDRHAPEGFYSTTNHRSEVFTGGRWVPVEEQRMDAAVVRSGDRLICTKLRDLKKGDEILCGSDSVRVYPPRIEGKAESFSFMSNDVSSERSYAVAAARIAEDLRRLKERGGRTVVVCGPVVVHTGGKEALAAMIREGYIQGFLGGNAVAVHDLEDFFYGTSLGVDTKSGEPTHGGHNHHMRAINRIYGYGSIRGAIEAGDLTGGLMYQVIKSGIPYCLAGSIRDDGPLPETVNDMIEAQRQYAEIMKETDLLLMLSSMLHSIGTGNMTPSWVKTVCVDINPAVVTKLSDRGSGQAIGVVSDVGFFLRELCSQLGIEYSVPVVS</sequence>
<gene>
    <name evidence="9" type="ORF">B4O97_06835</name>
</gene>
<evidence type="ECO:0000256" key="3">
    <source>
        <dbReference type="ARBA" id="ARBA00023027"/>
    </source>
</evidence>
<evidence type="ECO:0000256" key="4">
    <source>
        <dbReference type="ARBA" id="ARBA00023239"/>
    </source>
</evidence>
<keyword evidence="10" id="KW-1185">Reference proteome</keyword>